<feature type="region of interest" description="Disordered" evidence="1">
    <location>
        <begin position="104"/>
        <end position="150"/>
    </location>
</feature>
<dbReference type="EMBL" id="CAUYUJ010015504">
    <property type="protein sequence ID" value="CAK0854876.1"/>
    <property type="molecule type" value="Genomic_DNA"/>
</dbReference>
<evidence type="ECO:0000313" key="3">
    <source>
        <dbReference type="Proteomes" id="UP001189429"/>
    </source>
</evidence>
<evidence type="ECO:0000256" key="1">
    <source>
        <dbReference type="SAM" id="MobiDB-lite"/>
    </source>
</evidence>
<feature type="compositionally biased region" description="Basic residues" evidence="1">
    <location>
        <begin position="137"/>
        <end position="150"/>
    </location>
</feature>
<dbReference type="Proteomes" id="UP001189429">
    <property type="component" value="Unassembled WGS sequence"/>
</dbReference>
<sequence>LLEVRCQRISWIGAGPPWRRLWRRPLRAPHAREAGCSADLRNLRGPPQACACADFSSPAPARAPSQAARQWMQPPSGDATRPVPALRGGCGDLHAVRGRADAGGVPAGHAAGAPPSCGLGGGAGARGIGPVDGARGGGRRHGARGARSAR</sequence>
<feature type="non-terminal residue" evidence="2">
    <location>
        <position position="150"/>
    </location>
</feature>
<keyword evidence="3" id="KW-1185">Reference proteome</keyword>
<feature type="non-terminal residue" evidence="2">
    <location>
        <position position="1"/>
    </location>
</feature>
<proteinExistence type="predicted"/>
<protein>
    <submittedName>
        <fullName evidence="2">Uncharacterized protein</fullName>
    </submittedName>
</protein>
<evidence type="ECO:0000313" key="2">
    <source>
        <dbReference type="EMBL" id="CAK0854876.1"/>
    </source>
</evidence>
<name>A0ABN9U799_9DINO</name>
<gene>
    <name evidence="2" type="ORF">PCOR1329_LOCUS45795</name>
</gene>
<comment type="caution">
    <text evidence="2">The sequence shown here is derived from an EMBL/GenBank/DDBJ whole genome shotgun (WGS) entry which is preliminary data.</text>
</comment>
<feature type="compositionally biased region" description="Gly residues" evidence="1">
    <location>
        <begin position="118"/>
        <end position="127"/>
    </location>
</feature>
<feature type="compositionally biased region" description="Low complexity" evidence="1">
    <location>
        <begin position="104"/>
        <end position="117"/>
    </location>
</feature>
<organism evidence="2 3">
    <name type="scientific">Prorocentrum cordatum</name>
    <dbReference type="NCBI Taxonomy" id="2364126"/>
    <lineage>
        <taxon>Eukaryota</taxon>
        <taxon>Sar</taxon>
        <taxon>Alveolata</taxon>
        <taxon>Dinophyceae</taxon>
        <taxon>Prorocentrales</taxon>
        <taxon>Prorocentraceae</taxon>
        <taxon>Prorocentrum</taxon>
    </lineage>
</organism>
<reference evidence="2" key="1">
    <citation type="submission" date="2023-10" db="EMBL/GenBank/DDBJ databases">
        <authorList>
            <person name="Chen Y."/>
            <person name="Shah S."/>
            <person name="Dougan E. K."/>
            <person name="Thang M."/>
            <person name="Chan C."/>
        </authorList>
    </citation>
    <scope>NUCLEOTIDE SEQUENCE [LARGE SCALE GENOMIC DNA]</scope>
</reference>
<feature type="region of interest" description="Disordered" evidence="1">
    <location>
        <begin position="57"/>
        <end position="90"/>
    </location>
</feature>
<accession>A0ABN9U799</accession>
<feature type="compositionally biased region" description="Low complexity" evidence="1">
    <location>
        <begin position="57"/>
        <end position="70"/>
    </location>
</feature>